<dbReference type="PANTHER" id="PTHR38357:SF1">
    <property type="entry name" value="EXPRESSED PROTEIN"/>
    <property type="match status" value="1"/>
</dbReference>
<reference evidence="1 2" key="1">
    <citation type="submission" date="2019-07" db="EMBL/GenBank/DDBJ databases">
        <title>De Novo Assembly of kiwifruit Actinidia rufa.</title>
        <authorList>
            <person name="Sugita-Konishi S."/>
            <person name="Sato K."/>
            <person name="Mori E."/>
            <person name="Abe Y."/>
            <person name="Kisaki G."/>
            <person name="Hamano K."/>
            <person name="Suezawa K."/>
            <person name="Otani M."/>
            <person name="Fukuda T."/>
            <person name="Manabe T."/>
            <person name="Gomi K."/>
            <person name="Tabuchi M."/>
            <person name="Akimitsu K."/>
            <person name="Kataoka I."/>
        </authorList>
    </citation>
    <scope>NUCLEOTIDE SEQUENCE [LARGE SCALE GENOMIC DNA]</scope>
    <source>
        <strain evidence="2">cv. Fuchu</strain>
    </source>
</reference>
<dbReference type="AlphaFoldDB" id="A0A7J0G152"/>
<proteinExistence type="predicted"/>
<protein>
    <recommendedName>
        <fullName evidence="3">Golgin family A protein</fullName>
    </recommendedName>
</protein>
<sequence length="284" mass="31713">MFLQCTATTSNRSLLHASTTISCALKPKHPTQVIKTPRIAATPVPARDRVIDFGKHRGKMLGTLPSSYLKWVSNNLRARDFEEWAKLADEVLDDPVYRDRMEWEFAQKVLNGDVSPSSSRSDVGAVSELIEIIERFGWDNEDKVGWSKINFGLLGTSKGGRIPRVSEKGELGVESELGGLKKEKVRRVVDGEEAKGTSEEKRRERRERVRLKRGGLGLGSMEKAMGLGHGAKYEDKNGSWGFEDDGVGDETFGRNQELRIENRSPFPGRESLLKKVVNSRKGLS</sequence>
<name>A0A7J0G152_9ERIC</name>
<gene>
    <name evidence="1" type="ORF">Acr_16g0010320</name>
</gene>
<dbReference type="EMBL" id="BJWL01000016">
    <property type="protein sequence ID" value="GFZ04408.1"/>
    <property type="molecule type" value="Genomic_DNA"/>
</dbReference>
<organism evidence="1 2">
    <name type="scientific">Actinidia rufa</name>
    <dbReference type="NCBI Taxonomy" id="165716"/>
    <lineage>
        <taxon>Eukaryota</taxon>
        <taxon>Viridiplantae</taxon>
        <taxon>Streptophyta</taxon>
        <taxon>Embryophyta</taxon>
        <taxon>Tracheophyta</taxon>
        <taxon>Spermatophyta</taxon>
        <taxon>Magnoliopsida</taxon>
        <taxon>eudicotyledons</taxon>
        <taxon>Gunneridae</taxon>
        <taxon>Pentapetalae</taxon>
        <taxon>asterids</taxon>
        <taxon>Ericales</taxon>
        <taxon>Actinidiaceae</taxon>
        <taxon>Actinidia</taxon>
    </lineage>
</organism>
<dbReference type="Proteomes" id="UP000585474">
    <property type="component" value="Unassembled WGS sequence"/>
</dbReference>
<dbReference type="OrthoDB" id="1897217at2759"/>
<dbReference type="GO" id="GO:0009536">
    <property type="term" value="C:plastid"/>
    <property type="evidence" value="ECO:0007669"/>
    <property type="project" value="TreeGrafter"/>
</dbReference>
<keyword evidence="2" id="KW-1185">Reference proteome</keyword>
<evidence type="ECO:0000313" key="1">
    <source>
        <dbReference type="EMBL" id="GFZ04408.1"/>
    </source>
</evidence>
<dbReference type="PANTHER" id="PTHR38357">
    <property type="entry name" value="EXPRESSED PROTEIN"/>
    <property type="match status" value="1"/>
</dbReference>
<comment type="caution">
    <text evidence="1">The sequence shown here is derived from an EMBL/GenBank/DDBJ whole genome shotgun (WGS) entry which is preliminary data.</text>
</comment>
<accession>A0A7J0G152</accession>
<evidence type="ECO:0000313" key="2">
    <source>
        <dbReference type="Proteomes" id="UP000585474"/>
    </source>
</evidence>
<evidence type="ECO:0008006" key="3">
    <source>
        <dbReference type="Google" id="ProtNLM"/>
    </source>
</evidence>